<evidence type="ECO:0000313" key="6">
    <source>
        <dbReference type="EMBL" id="KAH7133006.1"/>
    </source>
</evidence>
<dbReference type="Pfam" id="PF08881">
    <property type="entry name" value="CVNH"/>
    <property type="match status" value="1"/>
</dbReference>
<keyword evidence="7" id="KW-1185">Reference proteome</keyword>
<feature type="signal peptide" evidence="1">
    <location>
        <begin position="1"/>
        <end position="20"/>
    </location>
</feature>
<name>A0A9P9CYZ2_9HYPO</name>
<evidence type="ECO:0000313" key="7">
    <source>
        <dbReference type="Proteomes" id="UP000738349"/>
    </source>
</evidence>
<sequence length="141" mass="15211">MTRLTSLSLVGALVVLATSATQDTPTHPRSSVEETTFLEETCEGCSILDDARMACDCRAKNASMTYSTIDLSSCVGNCNGYLCWGGDNFAQSCDDLQFQVAGPTFVRLRASCEGMNGKHQETQLTLGDRIMNDDGVLHCVN</sequence>
<dbReference type="SMART" id="SM01111">
    <property type="entry name" value="CVNH"/>
    <property type="match status" value="1"/>
</dbReference>
<evidence type="ECO:0000313" key="4">
    <source>
        <dbReference type="EMBL" id="KAH7111453.1"/>
    </source>
</evidence>
<protein>
    <submittedName>
        <fullName evidence="3">Cyanovirin-N</fullName>
    </submittedName>
</protein>
<organism evidence="3 7">
    <name type="scientific">Dactylonectria macrodidyma</name>
    <dbReference type="NCBI Taxonomy" id="307937"/>
    <lineage>
        <taxon>Eukaryota</taxon>
        <taxon>Fungi</taxon>
        <taxon>Dikarya</taxon>
        <taxon>Ascomycota</taxon>
        <taxon>Pezizomycotina</taxon>
        <taxon>Sordariomycetes</taxon>
        <taxon>Hypocreomycetidae</taxon>
        <taxon>Hypocreales</taxon>
        <taxon>Nectriaceae</taxon>
        <taxon>Dactylonectria</taxon>
    </lineage>
</organism>
<dbReference type="OrthoDB" id="2441380at2759"/>
<evidence type="ECO:0000313" key="5">
    <source>
        <dbReference type="EMBL" id="KAH7132880.1"/>
    </source>
</evidence>
<feature type="chain" id="PRO_5040653962" evidence="1">
    <location>
        <begin position="21"/>
        <end position="141"/>
    </location>
</feature>
<evidence type="ECO:0000259" key="2">
    <source>
        <dbReference type="SMART" id="SM01111"/>
    </source>
</evidence>
<dbReference type="Proteomes" id="UP000738349">
    <property type="component" value="Unassembled WGS sequence"/>
</dbReference>
<comment type="caution">
    <text evidence="3">The sequence shown here is derived from an EMBL/GenBank/DDBJ whole genome shotgun (WGS) entry which is preliminary data.</text>
</comment>
<dbReference type="PANTHER" id="PTHR42076:SF1">
    <property type="entry name" value="CYANOVIRIN-N DOMAIN-CONTAINING PROTEIN"/>
    <property type="match status" value="1"/>
</dbReference>
<dbReference type="SUPFAM" id="SSF51322">
    <property type="entry name" value="Cyanovirin-N"/>
    <property type="match status" value="1"/>
</dbReference>
<reference evidence="3" key="1">
    <citation type="journal article" date="2021" name="Nat. Commun.">
        <title>Genetic determinants of endophytism in the Arabidopsis root mycobiome.</title>
        <authorList>
            <person name="Mesny F."/>
            <person name="Miyauchi S."/>
            <person name="Thiergart T."/>
            <person name="Pickel B."/>
            <person name="Atanasova L."/>
            <person name="Karlsson M."/>
            <person name="Huettel B."/>
            <person name="Barry K.W."/>
            <person name="Haridas S."/>
            <person name="Chen C."/>
            <person name="Bauer D."/>
            <person name="Andreopoulos W."/>
            <person name="Pangilinan J."/>
            <person name="LaButti K."/>
            <person name="Riley R."/>
            <person name="Lipzen A."/>
            <person name="Clum A."/>
            <person name="Drula E."/>
            <person name="Henrissat B."/>
            <person name="Kohler A."/>
            <person name="Grigoriev I.V."/>
            <person name="Martin F.M."/>
            <person name="Hacquard S."/>
        </authorList>
    </citation>
    <scope>NUCLEOTIDE SEQUENCE</scope>
    <source>
        <strain evidence="3">MPI-CAGE-AT-0147</strain>
    </source>
</reference>
<dbReference type="Gene3D" id="2.30.60.10">
    <property type="entry name" value="Cyanovirin-N"/>
    <property type="match status" value="1"/>
</dbReference>
<dbReference type="EMBL" id="JAGMUV010000016">
    <property type="protein sequence ID" value="KAH7133006.1"/>
    <property type="molecule type" value="Genomic_DNA"/>
</dbReference>
<gene>
    <name evidence="4" type="ORF">EDB81DRAFT_768618</name>
    <name evidence="3" type="ORF">EDB81DRAFT_769103</name>
    <name evidence="5" type="ORF">EDB81DRAFT_905081</name>
    <name evidence="6" type="ORF">EDB81DRAFT_905304</name>
</gene>
<dbReference type="InterPro" id="IPR036673">
    <property type="entry name" value="Cyanovirin-N_sf"/>
</dbReference>
<dbReference type="AlphaFoldDB" id="A0A9P9CYZ2"/>
<evidence type="ECO:0000256" key="1">
    <source>
        <dbReference type="SAM" id="SignalP"/>
    </source>
</evidence>
<feature type="domain" description="Cyanovirin-N" evidence="2">
    <location>
        <begin position="36"/>
        <end position="139"/>
    </location>
</feature>
<accession>A0A9P9CYZ2</accession>
<dbReference type="InterPro" id="IPR011058">
    <property type="entry name" value="Cyanovirin-N"/>
</dbReference>
<dbReference type="PANTHER" id="PTHR42076">
    <property type="entry name" value="CYANOVIRIN-N HOMOLOG"/>
    <property type="match status" value="1"/>
</dbReference>
<dbReference type="EMBL" id="JAGMUV010000016">
    <property type="protein sequence ID" value="KAH7132880.1"/>
    <property type="molecule type" value="Genomic_DNA"/>
</dbReference>
<proteinExistence type="predicted"/>
<dbReference type="EMBL" id="JAGMUV010000050">
    <property type="protein sequence ID" value="KAH7109675.1"/>
    <property type="molecule type" value="Genomic_DNA"/>
</dbReference>
<dbReference type="EMBL" id="JAGMUV010000041">
    <property type="protein sequence ID" value="KAH7111453.1"/>
    <property type="molecule type" value="Genomic_DNA"/>
</dbReference>
<evidence type="ECO:0000313" key="3">
    <source>
        <dbReference type="EMBL" id="KAH7109675.1"/>
    </source>
</evidence>
<keyword evidence="1" id="KW-0732">Signal</keyword>